<keyword evidence="3" id="KW-0862">Zinc</keyword>
<gene>
    <name evidence="8" type="primary">LOC104583959</name>
    <name evidence="7" type="ORF">BRADI_3g06660v3</name>
</gene>
<dbReference type="AlphaFoldDB" id="I1HY68"/>
<dbReference type="STRING" id="15368.I1HY68"/>
<evidence type="ECO:0000256" key="4">
    <source>
        <dbReference type="PROSITE-ProRule" id="PRU00175"/>
    </source>
</evidence>
<dbReference type="PANTHER" id="PTHR15710:SF108">
    <property type="entry name" value="OS03G0286100 PROTEIN"/>
    <property type="match status" value="1"/>
</dbReference>
<dbReference type="Proteomes" id="UP000008810">
    <property type="component" value="Chromosome 3"/>
</dbReference>
<feature type="domain" description="RING-type" evidence="6">
    <location>
        <begin position="184"/>
        <end position="225"/>
    </location>
</feature>
<keyword evidence="9" id="KW-1185">Reference proteome</keyword>
<keyword evidence="2 4" id="KW-0863">Zinc-finger</keyword>
<dbReference type="PANTHER" id="PTHR15710">
    <property type="entry name" value="E3 UBIQUITIN-PROTEIN LIGASE PRAJA"/>
    <property type="match status" value="1"/>
</dbReference>
<evidence type="ECO:0000313" key="7">
    <source>
        <dbReference type="EMBL" id="KQJ93775.1"/>
    </source>
</evidence>
<dbReference type="GO" id="GO:0008270">
    <property type="term" value="F:zinc ion binding"/>
    <property type="evidence" value="ECO:0007669"/>
    <property type="project" value="UniProtKB-KW"/>
</dbReference>
<name>I1HY68_BRADI</name>
<dbReference type="PROSITE" id="PS50089">
    <property type="entry name" value="ZF_RING_2"/>
    <property type="match status" value="1"/>
</dbReference>
<evidence type="ECO:0000256" key="3">
    <source>
        <dbReference type="ARBA" id="ARBA00022833"/>
    </source>
</evidence>
<dbReference type="CDD" id="cd16454">
    <property type="entry name" value="RING-H2_PA-TM-RING"/>
    <property type="match status" value="1"/>
</dbReference>
<accession>I1HY68</accession>
<sequence>MSDHSNEVMVISDDDGSSKDESVNGAGAAEGSSIHPVPELAVGEDHPAPELEGAVKIHPVPEEIEVIEIDSDNSNSNSNSSSVQIVHPVPPIVFQLHFVPQIGYQLHPVPQIGVEAPHPVPDQEIELIIIVDSDSDNEHGHGQHNVVANNNVVVEELPALPASPAAVEALPEAPVNEDKALSACAVCREVFAAGELAVWLPCNHYFHGDCIRPWLAIRDTCPVCRGQLPRNDAAAGGADDQGAAPQA</sequence>
<dbReference type="GO" id="GO:0061630">
    <property type="term" value="F:ubiquitin protein ligase activity"/>
    <property type="evidence" value="ECO:0000318"/>
    <property type="project" value="GO_Central"/>
</dbReference>
<reference evidence="7 8" key="1">
    <citation type="journal article" date="2010" name="Nature">
        <title>Genome sequencing and analysis of the model grass Brachypodium distachyon.</title>
        <authorList>
            <consortium name="International Brachypodium Initiative"/>
        </authorList>
    </citation>
    <scope>NUCLEOTIDE SEQUENCE [LARGE SCALE GENOMIC DNA]</scope>
    <source>
        <strain evidence="7 8">Bd21</strain>
    </source>
</reference>
<protein>
    <recommendedName>
        <fullName evidence="6">RING-type domain-containing protein</fullName>
    </recommendedName>
</protein>
<dbReference type="HOGENOM" id="CLU_1125865_0_0_1"/>
<organism evidence="8">
    <name type="scientific">Brachypodium distachyon</name>
    <name type="common">Purple false brome</name>
    <name type="synonym">Trachynia distachya</name>
    <dbReference type="NCBI Taxonomy" id="15368"/>
    <lineage>
        <taxon>Eukaryota</taxon>
        <taxon>Viridiplantae</taxon>
        <taxon>Streptophyta</taxon>
        <taxon>Embryophyta</taxon>
        <taxon>Tracheophyta</taxon>
        <taxon>Spermatophyta</taxon>
        <taxon>Magnoliopsida</taxon>
        <taxon>Liliopsida</taxon>
        <taxon>Poales</taxon>
        <taxon>Poaceae</taxon>
        <taxon>BOP clade</taxon>
        <taxon>Pooideae</taxon>
        <taxon>Stipodae</taxon>
        <taxon>Brachypodieae</taxon>
        <taxon>Brachypodium</taxon>
    </lineage>
</organism>
<evidence type="ECO:0000259" key="6">
    <source>
        <dbReference type="PROSITE" id="PS50089"/>
    </source>
</evidence>
<dbReference type="KEGG" id="bdi:104583959"/>
<evidence type="ECO:0000256" key="5">
    <source>
        <dbReference type="SAM" id="MobiDB-lite"/>
    </source>
</evidence>
<feature type="region of interest" description="Disordered" evidence="5">
    <location>
        <begin position="1"/>
        <end position="36"/>
    </location>
</feature>
<dbReference type="OrthoDB" id="21204at2759"/>
<dbReference type="eggNOG" id="KOG0800">
    <property type="taxonomic scope" value="Eukaryota"/>
</dbReference>
<evidence type="ECO:0000313" key="8">
    <source>
        <dbReference type="EnsemblPlants" id="KQJ93775"/>
    </source>
</evidence>
<dbReference type="RefSeq" id="XP_010236306.1">
    <property type="nucleotide sequence ID" value="XM_010238004.1"/>
</dbReference>
<evidence type="ECO:0000256" key="1">
    <source>
        <dbReference type="ARBA" id="ARBA00022723"/>
    </source>
</evidence>
<reference evidence="7" key="2">
    <citation type="submission" date="2017-06" db="EMBL/GenBank/DDBJ databases">
        <title>WGS assembly of Brachypodium distachyon.</title>
        <authorList>
            <consortium name="The International Brachypodium Initiative"/>
            <person name="Lucas S."/>
            <person name="Harmon-Smith M."/>
            <person name="Lail K."/>
            <person name="Tice H."/>
            <person name="Grimwood J."/>
            <person name="Bruce D."/>
            <person name="Barry K."/>
            <person name="Shu S."/>
            <person name="Lindquist E."/>
            <person name="Wang M."/>
            <person name="Pitluck S."/>
            <person name="Vogel J.P."/>
            <person name="Garvin D.F."/>
            <person name="Mockler T.C."/>
            <person name="Schmutz J."/>
            <person name="Rokhsar D."/>
            <person name="Bevan M.W."/>
        </authorList>
    </citation>
    <scope>NUCLEOTIDE SEQUENCE</scope>
    <source>
        <strain evidence="7">Bd21</strain>
    </source>
</reference>
<dbReference type="SMART" id="SM00184">
    <property type="entry name" value="RING"/>
    <property type="match status" value="1"/>
</dbReference>
<evidence type="ECO:0000256" key="2">
    <source>
        <dbReference type="ARBA" id="ARBA00022771"/>
    </source>
</evidence>
<dbReference type="Gene3D" id="3.30.40.10">
    <property type="entry name" value="Zinc/RING finger domain, C3HC4 (zinc finger)"/>
    <property type="match status" value="1"/>
</dbReference>
<evidence type="ECO:0000313" key="9">
    <source>
        <dbReference type="Proteomes" id="UP000008810"/>
    </source>
</evidence>
<dbReference type="GeneID" id="104583959"/>
<dbReference type="EnsemblPlants" id="KQJ93775">
    <property type="protein sequence ID" value="KQJ93775"/>
    <property type="gene ID" value="BRADI_3g06660v3"/>
</dbReference>
<reference evidence="8" key="3">
    <citation type="submission" date="2018-08" db="UniProtKB">
        <authorList>
            <consortium name="EnsemblPlants"/>
        </authorList>
    </citation>
    <scope>IDENTIFICATION</scope>
    <source>
        <strain evidence="8">cv. Bd21</strain>
    </source>
</reference>
<proteinExistence type="predicted"/>
<dbReference type="Pfam" id="PF13639">
    <property type="entry name" value="zf-RING_2"/>
    <property type="match status" value="1"/>
</dbReference>
<keyword evidence="1" id="KW-0479">Metal-binding</keyword>
<dbReference type="GO" id="GO:0006511">
    <property type="term" value="P:ubiquitin-dependent protein catabolic process"/>
    <property type="evidence" value="ECO:0000318"/>
    <property type="project" value="GO_Central"/>
</dbReference>
<dbReference type="Gramene" id="KQJ93775">
    <property type="protein sequence ID" value="KQJ93775"/>
    <property type="gene ID" value="BRADI_3g06660v3"/>
</dbReference>
<dbReference type="InterPro" id="IPR013083">
    <property type="entry name" value="Znf_RING/FYVE/PHD"/>
</dbReference>
<dbReference type="EMBL" id="CM000882">
    <property type="protein sequence ID" value="KQJ93775.1"/>
    <property type="molecule type" value="Genomic_DNA"/>
</dbReference>
<dbReference type="SUPFAM" id="SSF57850">
    <property type="entry name" value="RING/U-box"/>
    <property type="match status" value="1"/>
</dbReference>
<dbReference type="InterPro" id="IPR001841">
    <property type="entry name" value="Znf_RING"/>
</dbReference>